<dbReference type="Proteomes" id="UP000198280">
    <property type="component" value="Unassembled WGS sequence"/>
</dbReference>
<protein>
    <recommendedName>
        <fullName evidence="4">PAP2 superfamily protein</fullName>
    </recommendedName>
</protein>
<organism evidence="2 3">
    <name type="scientific">Actinacidiphila glaucinigra</name>
    <dbReference type="NCBI Taxonomy" id="235986"/>
    <lineage>
        <taxon>Bacteria</taxon>
        <taxon>Bacillati</taxon>
        <taxon>Actinomycetota</taxon>
        <taxon>Actinomycetes</taxon>
        <taxon>Kitasatosporales</taxon>
        <taxon>Streptomycetaceae</taxon>
        <taxon>Actinacidiphila</taxon>
    </lineage>
</organism>
<reference evidence="2 3" key="1">
    <citation type="submission" date="2017-06" db="EMBL/GenBank/DDBJ databases">
        <authorList>
            <person name="Kim H.J."/>
            <person name="Triplett B.A."/>
        </authorList>
    </citation>
    <scope>NUCLEOTIDE SEQUENCE [LARGE SCALE GENOMIC DNA]</scope>
    <source>
        <strain evidence="2 3">CGMCC 4.1858</strain>
    </source>
</reference>
<keyword evidence="3" id="KW-1185">Reference proteome</keyword>
<evidence type="ECO:0000313" key="3">
    <source>
        <dbReference type="Proteomes" id="UP000198280"/>
    </source>
</evidence>
<proteinExistence type="predicted"/>
<dbReference type="RefSeq" id="WP_089222293.1">
    <property type="nucleotide sequence ID" value="NZ_FZOF01000002.1"/>
</dbReference>
<evidence type="ECO:0000313" key="2">
    <source>
        <dbReference type="EMBL" id="SNR97884.1"/>
    </source>
</evidence>
<feature type="compositionally biased region" description="Low complexity" evidence="1">
    <location>
        <begin position="42"/>
        <end position="52"/>
    </location>
</feature>
<name>A0A239AS52_9ACTN</name>
<sequence length="297" mass="31564">MSTAHRRAPARPRAPRAGRRYPAVALAAAAAVALGLIGTHATAPAGSGTGTAVRRIEQDPPPPLFPDAELRDWTTRLDGQRRAADALYARWRAGHGTARDDPAFVRWAAEQVPGPPPAAGRAAGLAQVRGLARTRTAAGRTAAAWLTAHGERDIWRLYLEDQRELMPRAEGEAARARLDAALELAGTINDRLAGHYRRHRPAVLDPALRPDRTAAATAGCACAYPAAPAALSSAAVAVLSALAPRRAAEYRWMQAQVVHARLYTADHLRDDLLAGALLGSLVGDYIRAAQPRATSRA</sequence>
<dbReference type="OrthoDB" id="3820363at2"/>
<gene>
    <name evidence="2" type="ORF">SAMN05216252_102105</name>
</gene>
<dbReference type="EMBL" id="FZOF01000002">
    <property type="protein sequence ID" value="SNR97884.1"/>
    <property type="molecule type" value="Genomic_DNA"/>
</dbReference>
<dbReference type="SUPFAM" id="SSF48317">
    <property type="entry name" value="Acid phosphatase/Vanadium-dependent haloperoxidase"/>
    <property type="match status" value="1"/>
</dbReference>
<dbReference type="AlphaFoldDB" id="A0A239AS52"/>
<feature type="region of interest" description="Disordered" evidence="1">
    <location>
        <begin position="42"/>
        <end position="69"/>
    </location>
</feature>
<evidence type="ECO:0008006" key="4">
    <source>
        <dbReference type="Google" id="ProtNLM"/>
    </source>
</evidence>
<dbReference type="InterPro" id="IPR036938">
    <property type="entry name" value="PAP2/HPO_sf"/>
</dbReference>
<accession>A0A239AS52</accession>
<evidence type="ECO:0000256" key="1">
    <source>
        <dbReference type="SAM" id="MobiDB-lite"/>
    </source>
</evidence>